<evidence type="ECO:0000256" key="3">
    <source>
        <dbReference type="SAM" id="MobiDB-lite"/>
    </source>
</evidence>
<reference evidence="4 5" key="1">
    <citation type="journal article" date="2017" name="Nat. Commun.">
        <title>Genome assembly with in vitro proximity ligation data and whole-genome triplication in lettuce.</title>
        <authorList>
            <person name="Reyes-Chin-Wo S."/>
            <person name="Wang Z."/>
            <person name="Yang X."/>
            <person name="Kozik A."/>
            <person name="Arikit S."/>
            <person name="Song C."/>
            <person name="Xia L."/>
            <person name="Froenicke L."/>
            <person name="Lavelle D.O."/>
            <person name="Truco M.J."/>
            <person name="Xia R."/>
            <person name="Zhu S."/>
            <person name="Xu C."/>
            <person name="Xu H."/>
            <person name="Xu X."/>
            <person name="Cox K."/>
            <person name="Korf I."/>
            <person name="Meyers B.C."/>
            <person name="Michelmore R.W."/>
        </authorList>
    </citation>
    <scope>NUCLEOTIDE SEQUENCE [LARGE SCALE GENOMIC DNA]</scope>
    <source>
        <strain evidence="5">cv. Salinas</strain>
        <tissue evidence="4">Seedlings</tissue>
    </source>
</reference>
<dbReference type="InterPro" id="IPR046960">
    <property type="entry name" value="PPR_At4g14850-like_plant"/>
</dbReference>
<dbReference type="PROSITE" id="PS51375">
    <property type="entry name" value="PPR"/>
    <property type="match status" value="1"/>
</dbReference>
<keyword evidence="1" id="KW-0677">Repeat</keyword>
<protein>
    <recommendedName>
        <fullName evidence="6">Pentatricopeptide repeat-containing protein</fullName>
    </recommendedName>
</protein>
<dbReference type="EMBL" id="NBSK02000003">
    <property type="protein sequence ID" value="KAJ0218138.1"/>
    <property type="molecule type" value="Genomic_DNA"/>
</dbReference>
<organism evidence="4 5">
    <name type="scientific">Lactuca sativa</name>
    <name type="common">Garden lettuce</name>
    <dbReference type="NCBI Taxonomy" id="4236"/>
    <lineage>
        <taxon>Eukaryota</taxon>
        <taxon>Viridiplantae</taxon>
        <taxon>Streptophyta</taxon>
        <taxon>Embryophyta</taxon>
        <taxon>Tracheophyta</taxon>
        <taxon>Spermatophyta</taxon>
        <taxon>Magnoliopsida</taxon>
        <taxon>eudicotyledons</taxon>
        <taxon>Gunneridae</taxon>
        <taxon>Pentapetalae</taxon>
        <taxon>asterids</taxon>
        <taxon>campanulids</taxon>
        <taxon>Asterales</taxon>
        <taxon>Asteraceae</taxon>
        <taxon>Cichorioideae</taxon>
        <taxon>Cichorieae</taxon>
        <taxon>Lactucinae</taxon>
        <taxon>Lactuca</taxon>
    </lineage>
</organism>
<evidence type="ECO:0000313" key="5">
    <source>
        <dbReference type="Proteomes" id="UP000235145"/>
    </source>
</evidence>
<dbReference type="AlphaFoldDB" id="A0A9R1W958"/>
<dbReference type="InterPro" id="IPR011990">
    <property type="entry name" value="TPR-like_helical_dom_sf"/>
</dbReference>
<gene>
    <name evidence="4" type="ORF">LSAT_V11C300156540</name>
</gene>
<dbReference type="SUPFAM" id="SSF57798">
    <property type="entry name" value="Casein kinase II beta subunit"/>
    <property type="match status" value="1"/>
</dbReference>
<feature type="compositionally biased region" description="Polar residues" evidence="3">
    <location>
        <begin position="570"/>
        <end position="584"/>
    </location>
</feature>
<sequence length="584" mass="66327">MPIDNVLQALECSDVCHPKWWTVANSQGAGCQARIDLYTNTMLPLQGILKEVFVLENEMKVESNSLEYWLMQDSGVKMEHFTFSMIVRVYTRLASLEHAKQAHTGLIFHGFGLDIVANTAIIDFHNKWGRIHDARNVFDKMSHKNFISWNALIIGYGNKGRGIEALELFKKMITENMILNHVTFLAVLSACSYSSLSDQGWDIFESMGTDFKMWKTKIRCFYFQISKKKGLRMLHVCSWIDVKTQQHMFVSAAEMMYGLIHPRYILTTRGMFAMCLKHCIYIVGKVQKLRLWKVPKSLLFWTTLSSCWRIQHTLIQQCQNLLYGWCLFWNDFPLLVPDELWSPEATKAHTVLHPIGNYPSPYKKSQRREVDDVAHGAALALTEASQRGSSPHVSQSPYHMKSTPLKGIQKILDIVRTKRHGNLIDEEIFEGSSRSGGAENEGYKKVRKFYGQKDDNDLNDGGEACSGTGEGFALGVGGKFDENIEYSSQGKRKRTRNFYSEVQITTMPLEDLVLHATGDKKNKVSVEKEKVGNEFPIGESSKSGKSKSGREVKVDYKALSEGKQKRKNKSTSFEVCTSQVTNSS</sequence>
<evidence type="ECO:0000256" key="2">
    <source>
        <dbReference type="PROSITE-ProRule" id="PRU00708"/>
    </source>
</evidence>
<dbReference type="InterPro" id="IPR035991">
    <property type="entry name" value="Casein_kinase_II_beta-like"/>
</dbReference>
<dbReference type="NCBIfam" id="TIGR00756">
    <property type="entry name" value="PPR"/>
    <property type="match status" value="1"/>
</dbReference>
<dbReference type="PANTHER" id="PTHR47926:SF434">
    <property type="entry name" value="PENTATRICOPEPTIDE REPEAT SUPERFAMILY PROTEIN"/>
    <property type="match status" value="1"/>
</dbReference>
<evidence type="ECO:0000313" key="4">
    <source>
        <dbReference type="EMBL" id="KAJ0218138.1"/>
    </source>
</evidence>
<dbReference type="GO" id="GO:0005956">
    <property type="term" value="C:protein kinase CK2 complex"/>
    <property type="evidence" value="ECO:0007669"/>
    <property type="project" value="InterPro"/>
</dbReference>
<dbReference type="Pfam" id="PF01535">
    <property type="entry name" value="PPR"/>
    <property type="match status" value="2"/>
</dbReference>
<feature type="repeat" description="PPR" evidence="2">
    <location>
        <begin position="145"/>
        <end position="179"/>
    </location>
</feature>
<dbReference type="GO" id="GO:0009451">
    <property type="term" value="P:RNA modification"/>
    <property type="evidence" value="ECO:0007669"/>
    <property type="project" value="InterPro"/>
</dbReference>
<evidence type="ECO:0008006" key="6">
    <source>
        <dbReference type="Google" id="ProtNLM"/>
    </source>
</evidence>
<name>A0A9R1W958_LACSA</name>
<feature type="region of interest" description="Disordered" evidence="3">
    <location>
        <begin position="533"/>
        <end position="552"/>
    </location>
</feature>
<keyword evidence="5" id="KW-1185">Reference proteome</keyword>
<dbReference type="Gene3D" id="1.25.40.10">
    <property type="entry name" value="Tetratricopeptide repeat domain"/>
    <property type="match status" value="1"/>
</dbReference>
<evidence type="ECO:0000256" key="1">
    <source>
        <dbReference type="ARBA" id="ARBA00022737"/>
    </source>
</evidence>
<dbReference type="Proteomes" id="UP000235145">
    <property type="component" value="Unassembled WGS sequence"/>
</dbReference>
<dbReference type="InterPro" id="IPR002885">
    <property type="entry name" value="PPR_rpt"/>
</dbReference>
<feature type="region of interest" description="Disordered" evidence="3">
    <location>
        <begin position="557"/>
        <end position="584"/>
    </location>
</feature>
<dbReference type="GO" id="GO:0003723">
    <property type="term" value="F:RNA binding"/>
    <property type="evidence" value="ECO:0007669"/>
    <property type="project" value="InterPro"/>
</dbReference>
<dbReference type="GO" id="GO:0019887">
    <property type="term" value="F:protein kinase regulator activity"/>
    <property type="evidence" value="ECO:0007669"/>
    <property type="project" value="InterPro"/>
</dbReference>
<accession>A0A9R1W958</accession>
<dbReference type="PANTHER" id="PTHR47926">
    <property type="entry name" value="PENTATRICOPEPTIDE REPEAT-CONTAINING PROTEIN"/>
    <property type="match status" value="1"/>
</dbReference>
<dbReference type="FunFam" id="1.25.40.10:FF:000031">
    <property type="entry name" value="Pentatricopeptide repeat-containing protein mitochondrial"/>
    <property type="match status" value="1"/>
</dbReference>
<proteinExistence type="predicted"/>
<comment type="caution">
    <text evidence="4">The sequence shown here is derived from an EMBL/GenBank/DDBJ whole genome shotgun (WGS) entry which is preliminary data.</text>
</comment>